<dbReference type="AlphaFoldDB" id="A0A6N0HPQ7"/>
<protein>
    <submittedName>
        <fullName evidence="2">Uncharacterized protein</fullName>
    </submittedName>
</protein>
<reference evidence="2 3" key="1">
    <citation type="submission" date="2020-05" db="EMBL/GenBank/DDBJ databases">
        <title>Horizontal transmission and recombination maintain forever young bacterial symbiont genomes.</title>
        <authorList>
            <person name="Russell S.L."/>
            <person name="Pepper-Tunick E."/>
            <person name="Svedberg J."/>
            <person name="Byrne A."/>
            <person name="Ruelas Castillo J."/>
            <person name="Vollmers C."/>
            <person name="Beinart R.A."/>
            <person name="Corbett-Detig R."/>
        </authorList>
    </citation>
    <scope>NUCLEOTIDE SEQUENCE [LARGE SCALE GENOMIC DNA]</scope>
    <source>
        <strain evidence="2">JDF_Ridge</strain>
    </source>
</reference>
<dbReference type="EMBL" id="CP054490">
    <property type="protein sequence ID" value="QKQ24313.1"/>
    <property type="molecule type" value="Genomic_DNA"/>
</dbReference>
<organism evidence="2 3">
    <name type="scientific">Candidatus Ruthia endofausta</name>
    <dbReference type="NCBI Taxonomy" id="2738852"/>
    <lineage>
        <taxon>Bacteria</taxon>
        <taxon>Pseudomonadati</taxon>
        <taxon>Pseudomonadota</taxon>
        <taxon>Gammaproteobacteria</taxon>
        <taxon>Candidatus Pseudothioglobaceae</taxon>
        <taxon>Candidatus Ruthturnera</taxon>
    </lineage>
</organism>
<evidence type="ECO:0000313" key="2">
    <source>
        <dbReference type="EMBL" id="QKQ24313.1"/>
    </source>
</evidence>
<evidence type="ECO:0000256" key="1">
    <source>
        <dbReference type="SAM" id="Coils"/>
    </source>
</evidence>
<keyword evidence="3" id="KW-1185">Reference proteome</keyword>
<sequence length="142" mass="16100">MLDYIFFDAKLSNKFKDHLTKVDIKFKCEQDSAFGSVQGAIVSISDETSENLLEELQNLYDKLQSELEKLLEQNDEGLAMSAAGMEVKLKDDRLCTLRVAPDIVARILTVLEFDELQAFVDNIAKSVEKPDDEHFCHNKLGE</sequence>
<feature type="coiled-coil region" evidence="1">
    <location>
        <begin position="46"/>
        <end position="80"/>
    </location>
</feature>
<gene>
    <name evidence="2" type="ORF">HUE58_04065</name>
</gene>
<name>A0A6N0HPQ7_9GAMM</name>
<proteinExistence type="predicted"/>
<accession>A0A6N0HPQ7</accession>
<evidence type="ECO:0000313" key="3">
    <source>
        <dbReference type="Proteomes" id="UP000509429"/>
    </source>
</evidence>
<dbReference type="KEGG" id="reo:HUE58_04065"/>
<keyword evidence="1" id="KW-0175">Coiled coil</keyword>
<dbReference type="Proteomes" id="UP000509429">
    <property type="component" value="Chromosome"/>
</dbReference>
<dbReference type="RefSeq" id="WP_174605750.1">
    <property type="nucleotide sequence ID" value="NZ_CP054490.1"/>
</dbReference>